<protein>
    <submittedName>
        <fullName evidence="1">Uncharacterized protein</fullName>
    </submittedName>
</protein>
<organism evidence="1 2">
    <name type="scientific">Chaetomium tenue</name>
    <dbReference type="NCBI Taxonomy" id="1854479"/>
    <lineage>
        <taxon>Eukaryota</taxon>
        <taxon>Fungi</taxon>
        <taxon>Dikarya</taxon>
        <taxon>Ascomycota</taxon>
        <taxon>Pezizomycotina</taxon>
        <taxon>Sordariomycetes</taxon>
        <taxon>Sordariomycetidae</taxon>
        <taxon>Sordariales</taxon>
        <taxon>Chaetomiaceae</taxon>
        <taxon>Chaetomium</taxon>
    </lineage>
</organism>
<gene>
    <name evidence="1" type="ORF">F5144DRAFT_130276</name>
</gene>
<comment type="caution">
    <text evidence="1">The sequence shown here is derived from an EMBL/GenBank/DDBJ whole genome shotgun (WGS) entry which is preliminary data.</text>
</comment>
<evidence type="ECO:0000313" key="2">
    <source>
        <dbReference type="Proteomes" id="UP000724584"/>
    </source>
</evidence>
<evidence type="ECO:0000313" key="1">
    <source>
        <dbReference type="EMBL" id="KAH6641382.1"/>
    </source>
</evidence>
<dbReference type="EMBL" id="JAGIZQ010000002">
    <property type="protein sequence ID" value="KAH6641382.1"/>
    <property type="molecule type" value="Genomic_DNA"/>
</dbReference>
<reference evidence="1 2" key="1">
    <citation type="journal article" date="2021" name="Nat. Commun.">
        <title>Genetic determinants of endophytism in the Arabidopsis root mycobiome.</title>
        <authorList>
            <person name="Mesny F."/>
            <person name="Miyauchi S."/>
            <person name="Thiergart T."/>
            <person name="Pickel B."/>
            <person name="Atanasova L."/>
            <person name="Karlsson M."/>
            <person name="Huettel B."/>
            <person name="Barry K.W."/>
            <person name="Haridas S."/>
            <person name="Chen C."/>
            <person name="Bauer D."/>
            <person name="Andreopoulos W."/>
            <person name="Pangilinan J."/>
            <person name="LaButti K."/>
            <person name="Riley R."/>
            <person name="Lipzen A."/>
            <person name="Clum A."/>
            <person name="Drula E."/>
            <person name="Henrissat B."/>
            <person name="Kohler A."/>
            <person name="Grigoriev I.V."/>
            <person name="Martin F.M."/>
            <person name="Hacquard S."/>
        </authorList>
    </citation>
    <scope>NUCLEOTIDE SEQUENCE [LARGE SCALE GENOMIC DNA]</scope>
    <source>
        <strain evidence="1 2">MPI-SDFR-AT-0079</strain>
    </source>
</reference>
<proteinExistence type="predicted"/>
<sequence>MRCGQNWDPLDRAAEAEPQRHLYLRIAGPADFLGRPRLSREPQPFACRGPCPARPAFPAMQAWLNTADETSRQRRRWNSPNRPPLATGPALRIRDLGSDNRLGLLLANLLGNHQARFFFEESKSVGKSVGKSAGRIAKASLPFPVIPQHNATRHQIDSPTALNLSCRSAVSSSCVRALQVLDPRHAIGRHRSPQLATYPFPPIVGFTIPPPGLCQAADVDVLQLIRTWLILVNKIERGRRMRQHHATIHCMGGWTQARKGTPASCFEAFLLFVDTCRFHTHMHLEGVLFTRPGEGHFLPSFFFFFFFISTRALGYLWVGLLLWGCDLSATAFWERRLG</sequence>
<keyword evidence="2" id="KW-1185">Reference proteome</keyword>
<accession>A0ACB7PIG9</accession>
<name>A0ACB7PIG9_9PEZI</name>
<dbReference type="Proteomes" id="UP000724584">
    <property type="component" value="Unassembled WGS sequence"/>
</dbReference>